<dbReference type="Pfam" id="PF20237">
    <property type="entry name" value="DUF6594"/>
    <property type="match status" value="1"/>
</dbReference>
<keyword evidence="2" id="KW-0812">Transmembrane</keyword>
<comment type="caution">
    <text evidence="4">The sequence shown here is derived from an EMBL/GenBank/DDBJ whole genome shotgun (WGS) entry which is preliminary data.</text>
</comment>
<organism evidence="4 5">
    <name type="scientific">Lasiosphaeria hispida</name>
    <dbReference type="NCBI Taxonomy" id="260671"/>
    <lineage>
        <taxon>Eukaryota</taxon>
        <taxon>Fungi</taxon>
        <taxon>Dikarya</taxon>
        <taxon>Ascomycota</taxon>
        <taxon>Pezizomycotina</taxon>
        <taxon>Sordariomycetes</taxon>
        <taxon>Sordariomycetidae</taxon>
        <taxon>Sordariales</taxon>
        <taxon>Lasiosphaeriaceae</taxon>
        <taxon>Lasiosphaeria</taxon>
    </lineage>
</organism>
<dbReference type="InterPro" id="IPR046529">
    <property type="entry name" value="DUF6594"/>
</dbReference>
<reference evidence="4" key="1">
    <citation type="journal article" date="2023" name="Mol. Phylogenet. Evol.">
        <title>Genome-scale phylogeny and comparative genomics of the fungal order Sordariales.</title>
        <authorList>
            <person name="Hensen N."/>
            <person name="Bonometti L."/>
            <person name="Westerberg I."/>
            <person name="Brannstrom I.O."/>
            <person name="Guillou S."/>
            <person name="Cros-Aarteil S."/>
            <person name="Calhoun S."/>
            <person name="Haridas S."/>
            <person name="Kuo A."/>
            <person name="Mondo S."/>
            <person name="Pangilinan J."/>
            <person name="Riley R."/>
            <person name="LaButti K."/>
            <person name="Andreopoulos B."/>
            <person name="Lipzen A."/>
            <person name="Chen C."/>
            <person name="Yan M."/>
            <person name="Daum C."/>
            <person name="Ng V."/>
            <person name="Clum A."/>
            <person name="Steindorff A."/>
            <person name="Ohm R.A."/>
            <person name="Martin F."/>
            <person name="Silar P."/>
            <person name="Natvig D.O."/>
            <person name="Lalanne C."/>
            <person name="Gautier V."/>
            <person name="Ament-Velasquez S.L."/>
            <person name="Kruys A."/>
            <person name="Hutchinson M.I."/>
            <person name="Powell A.J."/>
            <person name="Barry K."/>
            <person name="Miller A.N."/>
            <person name="Grigoriev I.V."/>
            <person name="Debuchy R."/>
            <person name="Gladieux P."/>
            <person name="Hiltunen Thoren M."/>
            <person name="Johannesson H."/>
        </authorList>
    </citation>
    <scope>NUCLEOTIDE SEQUENCE</scope>
    <source>
        <strain evidence="4">CBS 955.72</strain>
    </source>
</reference>
<evidence type="ECO:0000313" key="4">
    <source>
        <dbReference type="EMBL" id="KAK3349040.1"/>
    </source>
</evidence>
<feature type="transmembrane region" description="Helical" evidence="2">
    <location>
        <begin position="510"/>
        <end position="528"/>
    </location>
</feature>
<evidence type="ECO:0000259" key="3">
    <source>
        <dbReference type="Pfam" id="PF20237"/>
    </source>
</evidence>
<feature type="transmembrane region" description="Helical" evidence="2">
    <location>
        <begin position="455"/>
        <end position="478"/>
    </location>
</feature>
<reference evidence="4" key="2">
    <citation type="submission" date="2023-06" db="EMBL/GenBank/DDBJ databases">
        <authorList>
            <consortium name="Lawrence Berkeley National Laboratory"/>
            <person name="Haridas S."/>
            <person name="Hensen N."/>
            <person name="Bonometti L."/>
            <person name="Westerberg I."/>
            <person name="Brannstrom I.O."/>
            <person name="Guillou S."/>
            <person name="Cros-Aarteil S."/>
            <person name="Calhoun S."/>
            <person name="Kuo A."/>
            <person name="Mondo S."/>
            <person name="Pangilinan J."/>
            <person name="Riley R."/>
            <person name="Labutti K."/>
            <person name="Andreopoulos B."/>
            <person name="Lipzen A."/>
            <person name="Chen C."/>
            <person name="Yanf M."/>
            <person name="Daum C."/>
            <person name="Ng V."/>
            <person name="Clum A."/>
            <person name="Steindorff A."/>
            <person name="Ohm R."/>
            <person name="Martin F."/>
            <person name="Silar P."/>
            <person name="Natvig D."/>
            <person name="Lalanne C."/>
            <person name="Gautier V."/>
            <person name="Ament-Velasquez S.L."/>
            <person name="Kruys A."/>
            <person name="Hutchinson M.I."/>
            <person name="Powell A.J."/>
            <person name="Barry K."/>
            <person name="Miller A.N."/>
            <person name="Grigoriev I.V."/>
            <person name="Debuchy R."/>
            <person name="Gladieux P."/>
            <person name="Thoren M.H."/>
            <person name="Johannesson H."/>
        </authorList>
    </citation>
    <scope>NUCLEOTIDE SEQUENCE</scope>
    <source>
        <strain evidence="4">CBS 955.72</strain>
    </source>
</reference>
<feature type="compositionally biased region" description="Polar residues" evidence="1">
    <location>
        <begin position="415"/>
        <end position="433"/>
    </location>
</feature>
<name>A0AAJ0HEH7_9PEZI</name>
<proteinExistence type="predicted"/>
<keyword evidence="2" id="KW-1133">Transmembrane helix</keyword>
<keyword evidence="5" id="KW-1185">Reference proteome</keyword>
<evidence type="ECO:0000256" key="2">
    <source>
        <dbReference type="SAM" id="Phobius"/>
    </source>
</evidence>
<feature type="domain" description="DUF6594" evidence="3">
    <location>
        <begin position="295"/>
        <end position="522"/>
    </location>
</feature>
<dbReference type="AlphaFoldDB" id="A0AAJ0HEH7"/>
<dbReference type="Proteomes" id="UP001275084">
    <property type="component" value="Unassembled WGS sequence"/>
</dbReference>
<feature type="region of interest" description="Disordered" evidence="1">
    <location>
        <begin position="415"/>
        <end position="446"/>
    </location>
</feature>
<gene>
    <name evidence="4" type="ORF">B0T25DRAFT_547046</name>
</gene>
<dbReference type="PANTHER" id="PTHR34502">
    <property type="entry name" value="DUF6594 DOMAIN-CONTAINING PROTEIN-RELATED"/>
    <property type="match status" value="1"/>
</dbReference>
<evidence type="ECO:0000256" key="1">
    <source>
        <dbReference type="SAM" id="MobiDB-lite"/>
    </source>
</evidence>
<dbReference type="PANTHER" id="PTHR34502:SF5">
    <property type="entry name" value="DUF6594 DOMAIN-CONTAINING PROTEIN"/>
    <property type="match status" value="1"/>
</dbReference>
<sequence length="533" mass="58063">MAYAGPKIRLGHADHGTWAPDNDTPCSLMTFQFDFRSFKMNHRVKKALITIAFADRGGDGGRGPEVIRFAPDGVFAVETTSLTTEYSIGAGITGTAPGIGISVGGSRELREEITIKTATTITSKRIYLEKESGSPDAVQWDITEDPTQLAGLPPIVVVAVLVRRDPDMPPDRDFLAKVRVDTEEAAEDFPLQILGGLAPKMFRGKSSDERITISPSAATPSSIIEPNRLDNLQAVDLHDLAGLSRPPLVSSDDAAANIEKGGVGRFTLIRIDEGATREQKLFHCARGLYDAAWYKFRRFETLSLLSLYHYQDKLVQVEKKINEDRGQMTEEDISNLATMLRNYYDALQSFKKISTMDRPPHLEQNLAAQVLSDKLNELSYASAGELGMVDLTPATLGASSDPVRVLLQRYIEQGSSGSAGHSRQQPTPEQFSNLKLPPGKPNPSGERVTPLVDKFARLFISLIGGAFLLAPMYALTFIRAQKDQLITVGVFVVFFAVIMAAATKSTNQELLTATATYAAVLVVFISQAPTAGN</sequence>
<evidence type="ECO:0000313" key="5">
    <source>
        <dbReference type="Proteomes" id="UP001275084"/>
    </source>
</evidence>
<feature type="transmembrane region" description="Helical" evidence="2">
    <location>
        <begin position="484"/>
        <end position="503"/>
    </location>
</feature>
<protein>
    <recommendedName>
        <fullName evidence="3">DUF6594 domain-containing protein</fullName>
    </recommendedName>
</protein>
<keyword evidence="2" id="KW-0472">Membrane</keyword>
<accession>A0AAJ0HEH7</accession>
<dbReference type="EMBL" id="JAUIQD010000005">
    <property type="protein sequence ID" value="KAK3349040.1"/>
    <property type="molecule type" value="Genomic_DNA"/>
</dbReference>